<dbReference type="PANTHER" id="PTHR30352:SF5">
    <property type="entry name" value="PYRUVATE FORMATE-LYASE 1-ACTIVATING ENZYME"/>
    <property type="match status" value="1"/>
</dbReference>
<keyword evidence="2 6" id="KW-0949">S-adenosyl-L-methionine</keyword>
<sequence length="293" mass="33533">MSTMLVSNDLYKKSSKTQKIRCEICANYCKIDEGNVGICHQHKNINGELFDESYGIVSSLSPDPIEKKPLNKFLPHTSTYSIGGFGCNMSCLHCQNYIISHEYGNYSRGIKITPEEIVENAINYNCKSIAWTYNEPTIHLLFNRKTSLLAKQKNLKVIYVSNGYFSEKSLEEVLCFVDAFNIDLKSMSSNFYKKVCGADLDIVLDNLKRIYFENKHLEITNLIINEFNDFIDEITQLCDFVVNELGPEVPLHFSRAFPYYKMNDISPTNTETLFKAKEIALKKGIQNVYLGNI</sequence>
<evidence type="ECO:0000256" key="5">
    <source>
        <dbReference type="ARBA" id="ARBA00023014"/>
    </source>
</evidence>
<keyword evidence="5 6" id="KW-0411">Iron-sulfur</keyword>
<keyword evidence="1" id="KW-0004">4Fe-4S</keyword>
<feature type="binding site" evidence="6">
    <location>
        <position position="91"/>
    </location>
    <ligand>
        <name>[4Fe-4S] cluster</name>
        <dbReference type="ChEBI" id="CHEBI:49883"/>
        <note>4Fe-4S-S-AdoMet</note>
    </ligand>
</feature>
<dbReference type="InterPro" id="IPR007197">
    <property type="entry name" value="rSAM"/>
</dbReference>
<dbReference type="GO" id="GO:0016829">
    <property type="term" value="F:lyase activity"/>
    <property type="evidence" value="ECO:0007669"/>
    <property type="project" value="UniProtKB-KW"/>
</dbReference>
<proteinExistence type="predicted"/>
<evidence type="ECO:0000313" key="8">
    <source>
        <dbReference type="EMBL" id="SEK18546.1"/>
    </source>
</evidence>
<dbReference type="AlphaFoldDB" id="A0A1H7EXE0"/>
<evidence type="ECO:0000313" key="9">
    <source>
        <dbReference type="Proteomes" id="UP000199506"/>
    </source>
</evidence>
<accession>A0A1H7EXE0</accession>
<dbReference type="GO" id="GO:0051539">
    <property type="term" value="F:4 iron, 4 sulfur cluster binding"/>
    <property type="evidence" value="ECO:0007669"/>
    <property type="project" value="UniProtKB-KW"/>
</dbReference>
<dbReference type="InterPro" id="IPR016431">
    <property type="entry name" value="Pyrv-formate_lyase-activ_prd"/>
</dbReference>
<dbReference type="SUPFAM" id="SSF102114">
    <property type="entry name" value="Radical SAM enzymes"/>
    <property type="match status" value="1"/>
</dbReference>
<feature type="binding site" evidence="6">
    <location>
        <position position="94"/>
    </location>
    <ligand>
        <name>[4Fe-4S] cluster</name>
        <dbReference type="ChEBI" id="CHEBI:49883"/>
        <note>4Fe-4S-S-AdoMet</note>
    </ligand>
</feature>
<keyword evidence="3 6" id="KW-0479">Metal-binding</keyword>
<dbReference type="InterPro" id="IPR034457">
    <property type="entry name" value="Organic_radical-activating"/>
</dbReference>
<keyword evidence="8" id="KW-0456">Lyase</keyword>
<keyword evidence="4 6" id="KW-0408">Iron</keyword>
<feature type="domain" description="Radical SAM core" evidence="7">
    <location>
        <begin position="72"/>
        <end position="290"/>
    </location>
</feature>
<reference evidence="8 9" key="1">
    <citation type="submission" date="2016-10" db="EMBL/GenBank/DDBJ databases">
        <authorList>
            <person name="de Groot N.N."/>
        </authorList>
    </citation>
    <scope>NUCLEOTIDE SEQUENCE [LARGE SCALE GENOMIC DNA]</scope>
    <source>
        <strain evidence="8 9">DSM 11978</strain>
    </source>
</reference>
<dbReference type="PROSITE" id="PS51918">
    <property type="entry name" value="RADICAL_SAM"/>
    <property type="match status" value="1"/>
</dbReference>
<dbReference type="PANTHER" id="PTHR30352">
    <property type="entry name" value="PYRUVATE FORMATE-LYASE-ACTIVATING ENZYME"/>
    <property type="match status" value="1"/>
</dbReference>
<comment type="cofactor">
    <cofactor evidence="6">
        <name>[4Fe-4S] cluster</name>
        <dbReference type="ChEBI" id="CHEBI:49883"/>
    </cofactor>
    <text evidence="6">Binds 1 [4Fe-4S] cluster. The cluster is coordinated with 3 cysteines and an exchangeable S-adenosyl-L-methionine.</text>
</comment>
<evidence type="ECO:0000256" key="1">
    <source>
        <dbReference type="ARBA" id="ARBA00022485"/>
    </source>
</evidence>
<dbReference type="STRING" id="190974.SAMN05216439_0521"/>
<name>A0A1H7EXE0_9EURY</name>
<dbReference type="InterPro" id="IPR013785">
    <property type="entry name" value="Aldolase_TIM"/>
</dbReference>
<evidence type="ECO:0000256" key="2">
    <source>
        <dbReference type="ARBA" id="ARBA00022691"/>
    </source>
</evidence>
<dbReference type="SFLD" id="SFLDS00029">
    <property type="entry name" value="Radical_SAM"/>
    <property type="match status" value="1"/>
</dbReference>
<evidence type="ECO:0000256" key="4">
    <source>
        <dbReference type="ARBA" id="ARBA00023004"/>
    </source>
</evidence>
<keyword evidence="8" id="KW-0670">Pyruvate</keyword>
<evidence type="ECO:0000256" key="3">
    <source>
        <dbReference type="ARBA" id="ARBA00022723"/>
    </source>
</evidence>
<evidence type="ECO:0000259" key="7">
    <source>
        <dbReference type="PROSITE" id="PS51918"/>
    </source>
</evidence>
<dbReference type="InterPro" id="IPR058240">
    <property type="entry name" value="rSAM_sf"/>
</dbReference>
<dbReference type="EMBL" id="FOAK01000001">
    <property type="protein sequence ID" value="SEK18546.1"/>
    <property type="molecule type" value="Genomic_DNA"/>
</dbReference>
<evidence type="ECO:0000256" key="6">
    <source>
        <dbReference type="PIRSR" id="PIRSR004869-50"/>
    </source>
</evidence>
<protein>
    <submittedName>
        <fullName evidence="8">Pyruvate formate lyase activating enzyme</fullName>
    </submittedName>
</protein>
<dbReference type="PIRSF" id="PIRSF004869">
    <property type="entry name" value="PflX_prd"/>
    <property type="match status" value="1"/>
</dbReference>
<feature type="binding site" evidence="6">
    <location>
        <position position="87"/>
    </location>
    <ligand>
        <name>[4Fe-4S] cluster</name>
        <dbReference type="ChEBI" id="CHEBI:49883"/>
        <note>4Fe-4S-S-AdoMet</note>
    </ligand>
</feature>
<gene>
    <name evidence="8" type="ORF">SAMN05216439_0521</name>
</gene>
<dbReference type="CDD" id="cd01335">
    <property type="entry name" value="Radical_SAM"/>
    <property type="match status" value="1"/>
</dbReference>
<organism evidence="8 9">
    <name type="scientific">Methanobrevibacter gottschalkii</name>
    <dbReference type="NCBI Taxonomy" id="190974"/>
    <lineage>
        <taxon>Archaea</taxon>
        <taxon>Methanobacteriati</taxon>
        <taxon>Methanobacteriota</taxon>
        <taxon>Methanomada group</taxon>
        <taxon>Methanobacteria</taxon>
        <taxon>Methanobacteriales</taxon>
        <taxon>Methanobacteriaceae</taxon>
        <taxon>Methanobrevibacter</taxon>
    </lineage>
</organism>
<dbReference type="InterPro" id="IPR027596">
    <property type="entry name" value="AmmeMemoSam_rS"/>
</dbReference>
<dbReference type="Gene3D" id="3.20.20.70">
    <property type="entry name" value="Aldolase class I"/>
    <property type="match status" value="1"/>
</dbReference>
<dbReference type="Proteomes" id="UP000199506">
    <property type="component" value="Unassembled WGS sequence"/>
</dbReference>
<dbReference type="GO" id="GO:0046872">
    <property type="term" value="F:metal ion binding"/>
    <property type="evidence" value="ECO:0007669"/>
    <property type="project" value="UniProtKB-KW"/>
</dbReference>
<dbReference type="NCBIfam" id="TIGR04337">
    <property type="entry name" value="AmmeMemoSam_rS"/>
    <property type="match status" value="1"/>
</dbReference>
<dbReference type="Pfam" id="PF04055">
    <property type="entry name" value="Radical_SAM"/>
    <property type="match status" value="1"/>
</dbReference>
<dbReference type="SFLD" id="SFLDG01101">
    <property type="entry name" value="Uncharacterised_Radical_SAM_Su"/>
    <property type="match status" value="1"/>
</dbReference>